<dbReference type="Proteomes" id="UP000756346">
    <property type="component" value="Unassembled WGS sequence"/>
</dbReference>
<feature type="transmembrane region" description="Helical" evidence="6">
    <location>
        <begin position="215"/>
        <end position="237"/>
    </location>
</feature>
<feature type="transmembrane region" description="Helical" evidence="6">
    <location>
        <begin position="354"/>
        <end position="375"/>
    </location>
</feature>
<dbReference type="OrthoDB" id="3639251at2759"/>
<proteinExistence type="predicted"/>
<dbReference type="GO" id="GO:0016020">
    <property type="term" value="C:membrane"/>
    <property type="evidence" value="ECO:0007669"/>
    <property type="project" value="UniProtKB-SubCell"/>
</dbReference>
<name>A0A9P9BPX8_9PEZI</name>
<dbReference type="GO" id="GO:0022857">
    <property type="term" value="F:transmembrane transporter activity"/>
    <property type="evidence" value="ECO:0007669"/>
    <property type="project" value="InterPro"/>
</dbReference>
<organism evidence="8 9">
    <name type="scientific">Microdochium trichocladiopsis</name>
    <dbReference type="NCBI Taxonomy" id="1682393"/>
    <lineage>
        <taxon>Eukaryota</taxon>
        <taxon>Fungi</taxon>
        <taxon>Dikarya</taxon>
        <taxon>Ascomycota</taxon>
        <taxon>Pezizomycotina</taxon>
        <taxon>Sordariomycetes</taxon>
        <taxon>Xylariomycetidae</taxon>
        <taxon>Xylariales</taxon>
        <taxon>Microdochiaceae</taxon>
        <taxon>Microdochium</taxon>
    </lineage>
</organism>
<reference evidence="8" key="1">
    <citation type="journal article" date="2021" name="Nat. Commun.">
        <title>Genetic determinants of endophytism in the Arabidopsis root mycobiome.</title>
        <authorList>
            <person name="Mesny F."/>
            <person name="Miyauchi S."/>
            <person name="Thiergart T."/>
            <person name="Pickel B."/>
            <person name="Atanasova L."/>
            <person name="Karlsson M."/>
            <person name="Huettel B."/>
            <person name="Barry K.W."/>
            <person name="Haridas S."/>
            <person name="Chen C."/>
            <person name="Bauer D."/>
            <person name="Andreopoulos W."/>
            <person name="Pangilinan J."/>
            <person name="LaButti K."/>
            <person name="Riley R."/>
            <person name="Lipzen A."/>
            <person name="Clum A."/>
            <person name="Drula E."/>
            <person name="Henrissat B."/>
            <person name="Kohler A."/>
            <person name="Grigoriev I.V."/>
            <person name="Martin F.M."/>
            <person name="Hacquard S."/>
        </authorList>
    </citation>
    <scope>NUCLEOTIDE SEQUENCE</scope>
    <source>
        <strain evidence="8">MPI-CAGE-CH-0230</strain>
    </source>
</reference>
<dbReference type="AlphaFoldDB" id="A0A9P9BPX8"/>
<feature type="transmembrane region" description="Helical" evidence="6">
    <location>
        <begin position="148"/>
        <end position="170"/>
    </location>
</feature>
<dbReference type="SUPFAM" id="SSF103473">
    <property type="entry name" value="MFS general substrate transporter"/>
    <property type="match status" value="1"/>
</dbReference>
<dbReference type="InterPro" id="IPR020846">
    <property type="entry name" value="MFS_dom"/>
</dbReference>
<dbReference type="Pfam" id="PF07690">
    <property type="entry name" value="MFS_1"/>
    <property type="match status" value="1"/>
</dbReference>
<feature type="transmembrane region" description="Helical" evidence="6">
    <location>
        <begin position="56"/>
        <end position="73"/>
    </location>
</feature>
<gene>
    <name evidence="8" type="ORF">B0I36DRAFT_291499</name>
</gene>
<feature type="transmembrane region" description="Helical" evidence="6">
    <location>
        <begin position="445"/>
        <end position="470"/>
    </location>
</feature>
<evidence type="ECO:0000256" key="4">
    <source>
        <dbReference type="ARBA" id="ARBA00022989"/>
    </source>
</evidence>
<feature type="transmembrane region" description="Helical" evidence="6">
    <location>
        <begin position="320"/>
        <end position="342"/>
    </location>
</feature>
<dbReference type="InterPro" id="IPR036259">
    <property type="entry name" value="MFS_trans_sf"/>
</dbReference>
<dbReference type="PROSITE" id="PS50850">
    <property type="entry name" value="MFS"/>
    <property type="match status" value="1"/>
</dbReference>
<evidence type="ECO:0000313" key="8">
    <source>
        <dbReference type="EMBL" id="KAH7029739.1"/>
    </source>
</evidence>
<evidence type="ECO:0000313" key="9">
    <source>
        <dbReference type="Proteomes" id="UP000756346"/>
    </source>
</evidence>
<sequence>MNVGIVKDECTKTGSQLEEAVKNTKIDHHEYARILAEFNLTPEEQHRIIRKVDRRVVVTLGVLFCVSLIDRVNLGSANIAGMGQDLELTGDRYAIVTLVFFITYTLGQQPSTIILREIGPRKFITMIVILWGAVTLGIGFTTHWEQLAGIRVILGLFESGLFPGSVYLLSTWYTRYEVGVRYSVFYTVGTVASAFSGILAYGLTQMNGLANLAGWRWIFIIEGLATCLLGSVAYLLLVEFPESKTDSWSFLDQRSRDWIMARVNADRGDAVAQPFHLRKFFSPASDWKIWATGILLCNLTTLNYALAFFLPIILTTNMGFSVAAAQCLTAPPYIAAAFLMYGSAHYSDKLRLRAPFLILNMLIALVGLPIMGFASSAAVRYFGVFLVTMGTLSTTPLVFAYQANNIRGHWKRAFCSSTTLAFGGIGGIIGGVVFRPQDAPYFRTGLIICMALLGLNLIIVVCLTAAYRTLNGKADRGDMMLENYDGESPPDFRYTY</sequence>
<evidence type="ECO:0000256" key="5">
    <source>
        <dbReference type="ARBA" id="ARBA00023136"/>
    </source>
</evidence>
<dbReference type="FunFam" id="1.20.1250.20:FF:000511">
    <property type="entry name" value="MFS general substrate transporter"/>
    <property type="match status" value="1"/>
</dbReference>
<feature type="transmembrane region" description="Helical" evidence="6">
    <location>
        <begin position="413"/>
        <end position="433"/>
    </location>
</feature>
<dbReference type="InterPro" id="IPR011701">
    <property type="entry name" value="MFS"/>
</dbReference>
<keyword evidence="2" id="KW-0813">Transport</keyword>
<dbReference type="RefSeq" id="XP_046012027.1">
    <property type="nucleotide sequence ID" value="XM_046151737.1"/>
</dbReference>
<dbReference type="FunFam" id="1.20.1250.20:FF:000013">
    <property type="entry name" value="MFS general substrate transporter"/>
    <property type="match status" value="1"/>
</dbReference>
<feature type="transmembrane region" description="Helical" evidence="6">
    <location>
        <begin position="123"/>
        <end position="142"/>
    </location>
</feature>
<feature type="domain" description="Major facilitator superfamily (MFS) profile" evidence="7">
    <location>
        <begin position="56"/>
        <end position="468"/>
    </location>
</feature>
<keyword evidence="4 6" id="KW-1133">Transmembrane helix</keyword>
<evidence type="ECO:0000256" key="2">
    <source>
        <dbReference type="ARBA" id="ARBA00022448"/>
    </source>
</evidence>
<evidence type="ECO:0000259" key="7">
    <source>
        <dbReference type="PROSITE" id="PS50850"/>
    </source>
</evidence>
<keyword evidence="3 6" id="KW-0812">Transmembrane</keyword>
<comment type="subcellular location">
    <subcellularLocation>
        <location evidence="1">Membrane</location>
        <topology evidence="1">Multi-pass membrane protein</topology>
    </subcellularLocation>
</comment>
<comment type="caution">
    <text evidence="8">The sequence shown here is derived from an EMBL/GenBank/DDBJ whole genome shotgun (WGS) entry which is preliminary data.</text>
</comment>
<accession>A0A9P9BPX8</accession>
<dbReference type="Gene3D" id="1.20.1250.20">
    <property type="entry name" value="MFS general substrate transporter like domains"/>
    <property type="match status" value="2"/>
</dbReference>
<dbReference type="PANTHER" id="PTHR43791:SF47">
    <property type="entry name" value="MAJOR FACILITATOR SUPERFAMILY (MFS) PROFILE DOMAIN-CONTAINING PROTEIN-RELATED"/>
    <property type="match status" value="1"/>
</dbReference>
<dbReference type="GeneID" id="70181283"/>
<feature type="transmembrane region" description="Helical" evidence="6">
    <location>
        <begin position="182"/>
        <end position="203"/>
    </location>
</feature>
<dbReference type="PANTHER" id="PTHR43791">
    <property type="entry name" value="PERMEASE-RELATED"/>
    <property type="match status" value="1"/>
</dbReference>
<protein>
    <submittedName>
        <fullName evidence="8">Major facilitator superfamily domain-containing protein</fullName>
    </submittedName>
</protein>
<keyword evidence="9" id="KW-1185">Reference proteome</keyword>
<feature type="transmembrane region" description="Helical" evidence="6">
    <location>
        <begin position="381"/>
        <end position="401"/>
    </location>
</feature>
<evidence type="ECO:0000256" key="6">
    <source>
        <dbReference type="SAM" id="Phobius"/>
    </source>
</evidence>
<evidence type="ECO:0000256" key="1">
    <source>
        <dbReference type="ARBA" id="ARBA00004141"/>
    </source>
</evidence>
<dbReference type="EMBL" id="JAGTJQ010000006">
    <property type="protein sequence ID" value="KAH7029739.1"/>
    <property type="molecule type" value="Genomic_DNA"/>
</dbReference>
<keyword evidence="5 6" id="KW-0472">Membrane</keyword>
<evidence type="ECO:0000256" key="3">
    <source>
        <dbReference type="ARBA" id="ARBA00022692"/>
    </source>
</evidence>
<feature type="transmembrane region" description="Helical" evidence="6">
    <location>
        <begin position="93"/>
        <end position="111"/>
    </location>
</feature>
<feature type="transmembrane region" description="Helical" evidence="6">
    <location>
        <begin position="289"/>
        <end position="314"/>
    </location>
</feature>